<sequence length="212" mass="22318">MFAKLSPRNILLLTLAACVVAVLLWWLMYYQTKQQQITDAQNQLNDLNTKLATYRSAQAALPALRTEVAGLQTQRDVFFQALPQTQNIGAVVAAVQQSAAGVGTDLSTLSVAPGTNIGLPAGVRPINLNMTLSGKFQPTFQFLRAVETMNRFSTVSALGLTLPAPDSLDPKLSSTMTMTVYTFDPAAATAAAGAVPNAPAAPAQTPPAGGTR</sequence>
<reference evidence="3" key="2">
    <citation type="submission" date="2020-09" db="EMBL/GenBank/DDBJ databases">
        <authorList>
            <person name="Sun Q."/>
            <person name="Ohkuma M."/>
        </authorList>
    </citation>
    <scope>NUCLEOTIDE SEQUENCE</scope>
    <source>
        <strain evidence="3">JCM 14371</strain>
    </source>
</reference>
<dbReference type="Pfam" id="PF04350">
    <property type="entry name" value="PilO"/>
    <property type="match status" value="1"/>
</dbReference>
<evidence type="ECO:0000313" key="3">
    <source>
        <dbReference type="EMBL" id="GGJ80491.1"/>
    </source>
</evidence>
<protein>
    <recommendedName>
        <fullName evidence="5">Pilus assembly protein PilO</fullName>
    </recommendedName>
</protein>
<name>A0A917PIF1_9DEIO</name>
<evidence type="ECO:0008006" key="5">
    <source>
        <dbReference type="Google" id="ProtNLM"/>
    </source>
</evidence>
<dbReference type="GO" id="GO:0043683">
    <property type="term" value="P:type IV pilus assembly"/>
    <property type="evidence" value="ECO:0007669"/>
    <property type="project" value="InterPro"/>
</dbReference>
<evidence type="ECO:0000256" key="2">
    <source>
        <dbReference type="SAM" id="Phobius"/>
    </source>
</evidence>
<evidence type="ECO:0000313" key="4">
    <source>
        <dbReference type="Proteomes" id="UP000635726"/>
    </source>
</evidence>
<dbReference type="Gene3D" id="3.30.70.60">
    <property type="match status" value="1"/>
</dbReference>
<dbReference type="EMBL" id="BMOE01000009">
    <property type="protein sequence ID" value="GGJ80491.1"/>
    <property type="molecule type" value="Genomic_DNA"/>
</dbReference>
<dbReference type="PANTHER" id="PTHR39555">
    <property type="entry name" value="FIMBRIAL ASSEMBLY PROTEIN PILO-LIKE PROTEIN-RELATED"/>
    <property type="match status" value="1"/>
</dbReference>
<dbReference type="RefSeq" id="WP_188963669.1">
    <property type="nucleotide sequence ID" value="NZ_BMOE01000009.1"/>
</dbReference>
<comment type="caution">
    <text evidence="3">The sequence shown here is derived from an EMBL/GenBank/DDBJ whole genome shotgun (WGS) entry which is preliminary data.</text>
</comment>
<gene>
    <name evidence="3" type="ORF">GCM10008939_25450</name>
</gene>
<accession>A0A917PIF1</accession>
<proteinExistence type="predicted"/>
<keyword evidence="4" id="KW-1185">Reference proteome</keyword>
<organism evidence="3 4">
    <name type="scientific">Deinococcus aquiradiocola</name>
    <dbReference type="NCBI Taxonomy" id="393059"/>
    <lineage>
        <taxon>Bacteria</taxon>
        <taxon>Thermotogati</taxon>
        <taxon>Deinococcota</taxon>
        <taxon>Deinococci</taxon>
        <taxon>Deinococcales</taxon>
        <taxon>Deinococcaceae</taxon>
        <taxon>Deinococcus</taxon>
    </lineage>
</organism>
<keyword evidence="2" id="KW-1133">Transmembrane helix</keyword>
<dbReference type="GO" id="GO:0043107">
    <property type="term" value="P:type IV pilus-dependent motility"/>
    <property type="evidence" value="ECO:0007669"/>
    <property type="project" value="InterPro"/>
</dbReference>
<keyword evidence="1" id="KW-0175">Coiled coil</keyword>
<dbReference type="AlphaFoldDB" id="A0A917PIF1"/>
<dbReference type="Proteomes" id="UP000635726">
    <property type="component" value="Unassembled WGS sequence"/>
</dbReference>
<dbReference type="InterPro" id="IPR014717">
    <property type="entry name" value="Transl_elong_EF1B/ribsomal_bS6"/>
</dbReference>
<evidence type="ECO:0000256" key="1">
    <source>
        <dbReference type="SAM" id="Coils"/>
    </source>
</evidence>
<feature type="coiled-coil region" evidence="1">
    <location>
        <begin position="30"/>
        <end position="57"/>
    </location>
</feature>
<keyword evidence="2" id="KW-0472">Membrane</keyword>
<keyword evidence="2" id="KW-0812">Transmembrane</keyword>
<reference evidence="3" key="1">
    <citation type="journal article" date="2014" name="Int. J. Syst. Evol. Microbiol.">
        <title>Complete genome sequence of Corynebacterium casei LMG S-19264T (=DSM 44701T), isolated from a smear-ripened cheese.</title>
        <authorList>
            <consortium name="US DOE Joint Genome Institute (JGI-PGF)"/>
            <person name="Walter F."/>
            <person name="Albersmeier A."/>
            <person name="Kalinowski J."/>
            <person name="Ruckert C."/>
        </authorList>
    </citation>
    <scope>NUCLEOTIDE SEQUENCE</scope>
    <source>
        <strain evidence="3">JCM 14371</strain>
    </source>
</reference>
<dbReference type="InterPro" id="IPR007445">
    <property type="entry name" value="PilO"/>
</dbReference>
<feature type="transmembrane region" description="Helical" evidence="2">
    <location>
        <begin position="12"/>
        <end position="30"/>
    </location>
</feature>
<dbReference type="PANTHER" id="PTHR39555:SF1">
    <property type="entry name" value="TYPE IV PILUS INNER MEMBRANE COMPONENT PILO"/>
    <property type="match status" value="1"/>
</dbReference>